<feature type="transmembrane region" description="Helical" evidence="1">
    <location>
        <begin position="57"/>
        <end position="79"/>
    </location>
</feature>
<feature type="non-terminal residue" evidence="3">
    <location>
        <position position="101"/>
    </location>
</feature>
<sequence>FVKGRDKQWMATLPEEERIAWIWCIIIAFAVPEFGTLIRSIRICIFKSWKKPPVSHFLLVFLMETFHVAGLALMFMAVLPELDVVKGAMLTNCVCFVPGLL</sequence>
<dbReference type="InterPro" id="IPR055120">
    <property type="entry name" value="Chs-1/2_IV_N"/>
</dbReference>
<evidence type="ECO:0000259" key="2">
    <source>
        <dbReference type="Pfam" id="PF23000"/>
    </source>
</evidence>
<dbReference type="Proteomes" id="UP000752696">
    <property type="component" value="Unassembled WGS sequence"/>
</dbReference>
<accession>A0A6V7HEY5</accession>
<organism evidence="3 4">
    <name type="scientific">Heterotrigona itama</name>
    <dbReference type="NCBI Taxonomy" id="395501"/>
    <lineage>
        <taxon>Eukaryota</taxon>
        <taxon>Metazoa</taxon>
        <taxon>Ecdysozoa</taxon>
        <taxon>Arthropoda</taxon>
        <taxon>Hexapoda</taxon>
        <taxon>Insecta</taxon>
        <taxon>Pterygota</taxon>
        <taxon>Neoptera</taxon>
        <taxon>Endopterygota</taxon>
        <taxon>Hymenoptera</taxon>
        <taxon>Apocrita</taxon>
        <taxon>Aculeata</taxon>
        <taxon>Apoidea</taxon>
        <taxon>Anthophila</taxon>
        <taxon>Apidae</taxon>
        <taxon>Heterotrigona</taxon>
    </lineage>
</organism>
<feature type="domain" description="Chitin synthase chs-1/2 N-terminal putative transporter" evidence="2">
    <location>
        <begin position="17"/>
        <end position="99"/>
    </location>
</feature>
<keyword evidence="1" id="KW-0812">Transmembrane</keyword>
<gene>
    <name evidence="3" type="ORF">MHI_LOCUS827236</name>
</gene>
<evidence type="ECO:0000256" key="1">
    <source>
        <dbReference type="SAM" id="Phobius"/>
    </source>
</evidence>
<name>A0A6V7HEY5_9HYME</name>
<dbReference type="EMBL" id="CAJDYZ010011071">
    <property type="protein sequence ID" value="CAD1478833.1"/>
    <property type="molecule type" value="Genomic_DNA"/>
</dbReference>
<comment type="caution">
    <text evidence="3">The sequence shown here is derived from an EMBL/GenBank/DDBJ whole genome shotgun (WGS) entry which is preliminary data.</text>
</comment>
<dbReference type="OrthoDB" id="370884at2759"/>
<evidence type="ECO:0000313" key="4">
    <source>
        <dbReference type="Proteomes" id="UP000752696"/>
    </source>
</evidence>
<evidence type="ECO:0000313" key="3">
    <source>
        <dbReference type="EMBL" id="CAD1478833.1"/>
    </source>
</evidence>
<dbReference type="Pfam" id="PF23000">
    <property type="entry name" value="ChitinSynthase_IV_N"/>
    <property type="match status" value="1"/>
</dbReference>
<dbReference type="AlphaFoldDB" id="A0A6V7HEY5"/>
<keyword evidence="4" id="KW-1185">Reference proteome</keyword>
<protein>
    <recommendedName>
        <fullName evidence="2">Chitin synthase chs-1/2 N-terminal putative transporter domain-containing protein</fullName>
    </recommendedName>
</protein>
<feature type="transmembrane region" description="Helical" evidence="1">
    <location>
        <begin position="20"/>
        <end position="45"/>
    </location>
</feature>
<keyword evidence="1" id="KW-0472">Membrane</keyword>
<feature type="non-terminal residue" evidence="3">
    <location>
        <position position="1"/>
    </location>
</feature>
<keyword evidence="1" id="KW-1133">Transmembrane helix</keyword>
<reference evidence="3" key="1">
    <citation type="submission" date="2020-07" db="EMBL/GenBank/DDBJ databases">
        <authorList>
            <person name="Nazaruddin N."/>
        </authorList>
    </citation>
    <scope>NUCLEOTIDE SEQUENCE</scope>
</reference>
<proteinExistence type="predicted"/>